<dbReference type="GO" id="GO:0016020">
    <property type="term" value="C:membrane"/>
    <property type="evidence" value="ECO:0007669"/>
    <property type="project" value="TreeGrafter"/>
</dbReference>
<keyword evidence="12" id="KW-1185">Reference proteome</keyword>
<evidence type="ECO:0000256" key="8">
    <source>
        <dbReference type="PIRSR" id="PIRSR625705-1"/>
    </source>
</evidence>
<gene>
    <name evidence="11" type="ORF">E4656_08690</name>
</gene>
<dbReference type="Proteomes" id="UP000297475">
    <property type="component" value="Unassembled WGS sequence"/>
</dbReference>
<name>A0A4Z0WFK4_9GAMM</name>
<evidence type="ECO:0000256" key="5">
    <source>
        <dbReference type="ARBA" id="ARBA00023295"/>
    </source>
</evidence>
<protein>
    <recommendedName>
        <fullName evidence="3">beta-N-acetylhexosaminidase</fullName>
        <ecNumber evidence="3">3.2.1.52</ecNumber>
    </recommendedName>
    <alternativeName>
        <fullName evidence="6">Beta-N-acetylhexosaminidase</fullName>
    </alternativeName>
    <alternativeName>
        <fullName evidence="7">N-acetyl-beta-glucosaminidase</fullName>
    </alternativeName>
</protein>
<evidence type="ECO:0000256" key="7">
    <source>
        <dbReference type="ARBA" id="ARBA00033000"/>
    </source>
</evidence>
<dbReference type="PANTHER" id="PTHR22600:SF57">
    <property type="entry name" value="BETA-N-ACETYLHEXOSAMINIDASE"/>
    <property type="match status" value="1"/>
</dbReference>
<evidence type="ECO:0000259" key="9">
    <source>
        <dbReference type="Pfam" id="PF00728"/>
    </source>
</evidence>
<dbReference type="CDD" id="cd06563">
    <property type="entry name" value="GH20_chitobiase-like"/>
    <property type="match status" value="1"/>
</dbReference>
<dbReference type="RefSeq" id="WP_135482799.1">
    <property type="nucleotide sequence ID" value="NZ_SRMF01000002.1"/>
</dbReference>
<dbReference type="InterPro" id="IPR025705">
    <property type="entry name" value="Beta_hexosaminidase_sua/sub"/>
</dbReference>
<evidence type="ECO:0000256" key="4">
    <source>
        <dbReference type="ARBA" id="ARBA00022801"/>
    </source>
</evidence>
<evidence type="ECO:0000256" key="1">
    <source>
        <dbReference type="ARBA" id="ARBA00001231"/>
    </source>
</evidence>
<reference evidence="11 12" key="1">
    <citation type="submission" date="2019-04" db="EMBL/GenBank/DDBJ databases">
        <title>Natronospirillum operosus gen. nov., sp. nov., a haloalkaliphilic satellite isolated from decaying biomass of laboratory culture of cyanobacterium Geitlerinema sp. and proposal of Natronospirillaceae fam. nov. and Saccharospirillaceae fam. nov.</title>
        <authorList>
            <person name="Kevbrin V."/>
            <person name="Boltyanskaya Y."/>
            <person name="Koziaeva V."/>
            <person name="Grouzdev D.S."/>
            <person name="Park M."/>
            <person name="Cho J."/>
        </authorList>
    </citation>
    <scope>NUCLEOTIDE SEQUENCE [LARGE SCALE GENOMIC DNA]</scope>
    <source>
        <strain evidence="11 12">G-116</strain>
    </source>
</reference>
<feature type="domain" description="Glycoside hydrolase family 20 catalytic" evidence="9">
    <location>
        <begin position="257"/>
        <end position="605"/>
    </location>
</feature>
<dbReference type="InterPro" id="IPR017853">
    <property type="entry name" value="GH"/>
</dbReference>
<accession>A0A4Z0WFK4</accession>
<dbReference type="EMBL" id="SRMF01000002">
    <property type="protein sequence ID" value="TGG94232.1"/>
    <property type="molecule type" value="Genomic_DNA"/>
</dbReference>
<dbReference type="SUPFAM" id="SSF51445">
    <property type="entry name" value="(Trans)glycosidases"/>
    <property type="match status" value="1"/>
</dbReference>
<dbReference type="Gene3D" id="3.20.20.80">
    <property type="entry name" value="Glycosidases"/>
    <property type="match status" value="1"/>
</dbReference>
<evidence type="ECO:0000256" key="6">
    <source>
        <dbReference type="ARBA" id="ARBA00030512"/>
    </source>
</evidence>
<dbReference type="Gene3D" id="3.30.379.10">
    <property type="entry name" value="Chitobiase/beta-hexosaminidase domain 2-like"/>
    <property type="match status" value="1"/>
</dbReference>
<keyword evidence="4" id="KW-0378">Hydrolase</keyword>
<dbReference type="SUPFAM" id="SSF55545">
    <property type="entry name" value="beta-N-acetylhexosaminidase-like domain"/>
    <property type="match status" value="1"/>
</dbReference>
<sequence length="639" mass="71399">MPDTACPIAGHLQQVTPDAASYQLTLVLTNTSGVRLVNAELHFSLAETLEAGEISGAELISRDGDLHRIRLPQLGPDDQLTLRLHSCKRKLRKATDCPYGYFLRTAEGQCHELDIQPGLLNWDLQPVPVSRPDSVQTLIPQPQALTLSEATTFACPTRIVWTPDQAELDDPTAWAQLFRRYAGPELTTTPDSNAAWPLTLEQQPDLPQGGYRLTIEAHGGQLTVADGAGIHAGLSSLVQWLAGHRVQPVVIEDAPRFDYRGLHIDTARHFVPIDELHDLLELCALYRLNRLHWHLTDDEAWRLDIRTYPTLTSIGAWRGPDRAMPPQMGTGAHTHGGFYSQDEVRALVRHAGALGIRVIPEIDLPGHARAMLRALPELQDPADQSRYLSVQSYDDNTLNPGVSATLTILKNILSEVVELFPDAPVHLGSDEVPAGVWTGSPQARARAEELGLAGVEQLHGWLLRELETWLRETHGRTISGWEEIIVDGMVSPLTAVYSWQGVEAGLAAAQQGYQVVLTPAQYCYLDLAWDPGFHEPGYYWAGTTDLAQAYQYEPLAGWEHTDAATRDRLQGLQACLWSELPDRPERRAYMLLPRLLAVAERAWSSAETRNLEDFRQRCLQHRWHWQQAGWHYRTPALGW</sequence>
<dbReference type="Pfam" id="PF02838">
    <property type="entry name" value="Glyco_hydro_20b"/>
    <property type="match status" value="1"/>
</dbReference>
<dbReference type="PANTHER" id="PTHR22600">
    <property type="entry name" value="BETA-HEXOSAMINIDASE"/>
    <property type="match status" value="1"/>
</dbReference>
<dbReference type="InterPro" id="IPR015882">
    <property type="entry name" value="HEX_bac_N"/>
</dbReference>
<dbReference type="GO" id="GO:0005975">
    <property type="term" value="P:carbohydrate metabolic process"/>
    <property type="evidence" value="ECO:0007669"/>
    <property type="project" value="InterPro"/>
</dbReference>
<dbReference type="AlphaFoldDB" id="A0A4Z0WFK4"/>
<evidence type="ECO:0000259" key="10">
    <source>
        <dbReference type="Pfam" id="PF02838"/>
    </source>
</evidence>
<dbReference type="OrthoDB" id="1098018at2"/>
<dbReference type="GO" id="GO:0030203">
    <property type="term" value="P:glycosaminoglycan metabolic process"/>
    <property type="evidence" value="ECO:0007669"/>
    <property type="project" value="TreeGrafter"/>
</dbReference>
<dbReference type="InterPro" id="IPR029018">
    <property type="entry name" value="Hex-like_dom2"/>
</dbReference>
<evidence type="ECO:0000313" key="11">
    <source>
        <dbReference type="EMBL" id="TGG94232.1"/>
    </source>
</evidence>
<evidence type="ECO:0000256" key="2">
    <source>
        <dbReference type="ARBA" id="ARBA00006285"/>
    </source>
</evidence>
<keyword evidence="5" id="KW-0326">Glycosidase</keyword>
<evidence type="ECO:0000313" key="12">
    <source>
        <dbReference type="Proteomes" id="UP000297475"/>
    </source>
</evidence>
<dbReference type="EC" id="3.2.1.52" evidence="3"/>
<comment type="catalytic activity">
    <reaction evidence="1">
        <text>Hydrolysis of terminal non-reducing N-acetyl-D-hexosamine residues in N-acetyl-beta-D-hexosaminides.</text>
        <dbReference type="EC" id="3.2.1.52"/>
    </reaction>
</comment>
<organism evidence="11 12">
    <name type="scientific">Natronospirillum operosum</name>
    <dbReference type="NCBI Taxonomy" id="2759953"/>
    <lineage>
        <taxon>Bacteria</taxon>
        <taxon>Pseudomonadati</taxon>
        <taxon>Pseudomonadota</taxon>
        <taxon>Gammaproteobacteria</taxon>
        <taxon>Oceanospirillales</taxon>
        <taxon>Natronospirillaceae</taxon>
        <taxon>Natronospirillum</taxon>
    </lineage>
</organism>
<dbReference type="GO" id="GO:0004563">
    <property type="term" value="F:beta-N-acetylhexosaminidase activity"/>
    <property type="evidence" value="ECO:0007669"/>
    <property type="project" value="UniProtKB-EC"/>
</dbReference>
<feature type="active site" description="Proton donor" evidence="8">
    <location>
        <position position="431"/>
    </location>
</feature>
<feature type="domain" description="Beta-hexosaminidase bacterial type N-terminal" evidence="10">
    <location>
        <begin position="137"/>
        <end position="254"/>
    </location>
</feature>
<evidence type="ECO:0000256" key="3">
    <source>
        <dbReference type="ARBA" id="ARBA00012663"/>
    </source>
</evidence>
<dbReference type="Pfam" id="PF00728">
    <property type="entry name" value="Glyco_hydro_20"/>
    <property type="match status" value="1"/>
</dbReference>
<comment type="caution">
    <text evidence="11">The sequence shown here is derived from an EMBL/GenBank/DDBJ whole genome shotgun (WGS) entry which is preliminary data.</text>
</comment>
<comment type="similarity">
    <text evidence="2">Belongs to the glycosyl hydrolase 20 family.</text>
</comment>
<proteinExistence type="inferred from homology"/>
<dbReference type="PRINTS" id="PR00738">
    <property type="entry name" value="GLHYDRLASE20"/>
</dbReference>
<dbReference type="InterPro" id="IPR015883">
    <property type="entry name" value="Glyco_hydro_20_cat"/>
</dbReference>